<keyword evidence="2" id="KW-1185">Reference proteome</keyword>
<protein>
    <submittedName>
        <fullName evidence="1">Viral sRNA Nonstructural protein</fullName>
    </submittedName>
</protein>
<dbReference type="Proteomes" id="UP000502955">
    <property type="component" value="Genome"/>
</dbReference>
<dbReference type="GeneID" id="65246802"/>
<gene>
    <name evidence="1" type="primary">Segment S</name>
</gene>
<dbReference type="RefSeq" id="YP_010086167.1">
    <property type="nucleotide sequence ID" value="NC_055378.1"/>
</dbReference>
<name>A0A288L5B9_9VIRU</name>
<dbReference type="KEGG" id="vg:65246802"/>
<organism evidence="1 2">
    <name type="scientific">Dashli virus</name>
    <dbReference type="NCBI Taxonomy" id="1764087"/>
    <lineage>
        <taxon>Viruses</taxon>
        <taxon>Riboviria</taxon>
        <taxon>Orthornavirae</taxon>
        <taxon>Negarnaviricota</taxon>
        <taxon>Polyploviricotina</taxon>
        <taxon>Bunyaviricetes</taxon>
        <taxon>Hareavirales</taxon>
        <taxon>Phenuiviridae</taxon>
        <taxon>Phlebovirus</taxon>
        <taxon>Phlebovirus dashliense</taxon>
    </lineage>
</organism>
<accession>A0A288L5B9</accession>
<evidence type="ECO:0000313" key="1">
    <source>
        <dbReference type="EMBL" id="ALS88186.1"/>
    </source>
</evidence>
<dbReference type="InterPro" id="IPR039434">
    <property type="entry name" value="NSs-like"/>
</dbReference>
<dbReference type="EMBL" id="KP771823">
    <property type="protein sequence ID" value="ALS88186.1"/>
    <property type="molecule type" value="Genomic_RNA"/>
</dbReference>
<evidence type="ECO:0000313" key="2">
    <source>
        <dbReference type="Proteomes" id="UP000502955"/>
    </source>
</evidence>
<reference evidence="1 2" key="1">
    <citation type="submission" date="2015-02" db="EMBL/GenBank/DDBJ databases">
        <title>Isolation and sequencing of Dashli virus, a novel Sicilian-like virus in sandflies from Iran; provides genetic and phylogenetic support for the creation of a novel species within the Phlebovirus genus in the Bunyaviridae family.</title>
        <authorList>
            <person name="Alkan C."/>
            <person name="Vaziri V."/>
            <person name="Bichaud L."/>
            <person name="De Lamballerie X."/>
            <person name="Charrel R.N."/>
        </authorList>
    </citation>
    <scope>NUCLEOTIDE SEQUENCE [LARGE SCALE GENOMIC DNA]</scope>
    <source>
        <strain evidence="1 2">131</strain>
    </source>
</reference>
<sequence length="267" mass="30717">MINTKMMNSQYMFDYPSIKIDVRCHRLLSSVTYMAYNKFHSTDVITYEHCEIPLERYRIGYGRRSSLSDFYSLGELPSAWGPACYISSVKPMVYTFQGMASDLSRFDMASFSKRGLPNILKALSWPLECPDCEIFEICNSDYRRGLQTRDQLMSYLLRVGDSPNLDECIVQAHKKIQLEARRLGLSDEHYNGYDLFREIGSLVCLRLINAEPYDTAASGEPLEIRTIVRSYRMDDPSLSLDSYGNSRWVPIDSHIDENDDSSSDSDF</sequence>
<proteinExistence type="predicted"/>
<dbReference type="Pfam" id="PF11073">
    <property type="entry name" value="NSs"/>
    <property type="match status" value="1"/>
</dbReference>